<comment type="similarity">
    <text evidence="1">Belongs to the aspartyl/asparaginyl beta-hydroxylase family.</text>
</comment>
<dbReference type="OrthoDB" id="21665at2"/>
<protein>
    <submittedName>
        <fullName evidence="5">Aspartyl/asparaginyl beta-hydroxylase</fullName>
    </submittedName>
</protein>
<evidence type="ECO:0000256" key="1">
    <source>
        <dbReference type="ARBA" id="ARBA00007730"/>
    </source>
</evidence>
<dbReference type="STRING" id="33995.KOEU_29900"/>
<dbReference type="SUPFAM" id="SSF51197">
    <property type="entry name" value="Clavaminate synthase-like"/>
    <property type="match status" value="1"/>
</dbReference>
<dbReference type="InterPro" id="IPR051821">
    <property type="entry name" value="Asp/Asn_beta-hydroxylase"/>
</dbReference>
<proteinExistence type="inferred from homology"/>
<evidence type="ECO:0000256" key="3">
    <source>
        <dbReference type="ARBA" id="ARBA00023002"/>
    </source>
</evidence>
<dbReference type="AlphaFoldDB" id="A0A0M0EE55"/>
<dbReference type="RefSeq" id="WP_082267056.1">
    <property type="nucleotide sequence ID" value="NZ_LHUQ01000027.1"/>
</dbReference>
<sequence length="258" mass="29378">MSDAVASRPFIIRVGKKVRPLLNTLIAHNSLVPDTPVLDTSLFPWISNMEQRAFRIIEEFRILMTQGVSSFPALRDSSPDHTRIAPDTRWKSFFLYGYGNCVLENCRRMPCTARFAAAIPGLNSAFVSFLEPGARIPLHNGVTKGLLTCHLGLQVPQDYRDCWIRIDDQMLCWQDGKCILFDDTYPHEVQNNTSDHRAVLLIQFERPTYGVGRLVQGMFLKAVRRSAFVQEAKNNLAHWHALHHEMARTERQTSGLTV</sequence>
<dbReference type="GO" id="GO:0016020">
    <property type="term" value="C:membrane"/>
    <property type="evidence" value="ECO:0007669"/>
    <property type="project" value="TreeGrafter"/>
</dbReference>
<gene>
    <name evidence="5" type="ORF">KOEU_29900</name>
</gene>
<evidence type="ECO:0000256" key="2">
    <source>
        <dbReference type="ARBA" id="ARBA00022964"/>
    </source>
</evidence>
<keyword evidence="2" id="KW-0223">Dioxygenase</keyword>
<evidence type="ECO:0000313" key="6">
    <source>
        <dbReference type="Proteomes" id="UP000037566"/>
    </source>
</evidence>
<name>A0A0M0EE55_KOMEU</name>
<dbReference type="PANTHER" id="PTHR46332">
    <property type="entry name" value="ASPARTATE BETA-HYDROXYLASE DOMAIN-CONTAINING PROTEIN 2"/>
    <property type="match status" value="1"/>
</dbReference>
<dbReference type="Pfam" id="PF05118">
    <property type="entry name" value="Asp_Arg_Hydrox"/>
    <property type="match status" value="1"/>
</dbReference>
<dbReference type="EMBL" id="LHUQ01000027">
    <property type="protein sequence ID" value="KON63518.1"/>
    <property type="molecule type" value="Genomic_DNA"/>
</dbReference>
<dbReference type="PANTHER" id="PTHR46332:SF5">
    <property type="entry name" value="ASPARTATE BETA-HYDROXYLASE DOMAIN CONTAINING 2"/>
    <property type="match status" value="1"/>
</dbReference>
<comment type="caution">
    <text evidence="5">The sequence shown here is derived from an EMBL/GenBank/DDBJ whole genome shotgun (WGS) entry which is preliminary data.</text>
</comment>
<accession>A0A0M0EE55</accession>
<dbReference type="Proteomes" id="UP000037566">
    <property type="component" value="Unassembled WGS sequence"/>
</dbReference>
<keyword evidence="6" id="KW-1185">Reference proteome</keyword>
<dbReference type="Gene3D" id="2.60.120.330">
    <property type="entry name" value="B-lactam Antibiotic, Isopenicillin N Synthase, Chain"/>
    <property type="match status" value="1"/>
</dbReference>
<evidence type="ECO:0000313" key="5">
    <source>
        <dbReference type="EMBL" id="KON63518.1"/>
    </source>
</evidence>
<dbReference type="GO" id="GO:0051213">
    <property type="term" value="F:dioxygenase activity"/>
    <property type="evidence" value="ECO:0007669"/>
    <property type="project" value="UniProtKB-KW"/>
</dbReference>
<feature type="domain" description="Aspartyl/asparaginy/proline hydroxylase" evidence="4">
    <location>
        <begin position="55"/>
        <end position="207"/>
    </location>
</feature>
<dbReference type="InterPro" id="IPR027443">
    <property type="entry name" value="IPNS-like_sf"/>
</dbReference>
<keyword evidence="3" id="KW-0560">Oxidoreductase</keyword>
<organism evidence="5 6">
    <name type="scientific">Komagataeibacter europaeus</name>
    <name type="common">Gluconacetobacter europaeus</name>
    <dbReference type="NCBI Taxonomy" id="33995"/>
    <lineage>
        <taxon>Bacteria</taxon>
        <taxon>Pseudomonadati</taxon>
        <taxon>Pseudomonadota</taxon>
        <taxon>Alphaproteobacteria</taxon>
        <taxon>Acetobacterales</taxon>
        <taxon>Acetobacteraceae</taxon>
        <taxon>Komagataeibacter</taxon>
    </lineage>
</organism>
<evidence type="ECO:0000259" key="4">
    <source>
        <dbReference type="Pfam" id="PF05118"/>
    </source>
</evidence>
<reference evidence="5" key="1">
    <citation type="submission" date="2015-08" db="EMBL/GenBank/DDBJ databases">
        <title>Draft genome sequence of Komagataeibacter europaeus CECT 8546 a cellulose producer strain from vinegar produced by the traditional method.</title>
        <authorList>
            <person name="Poehlein A."/>
            <person name="Valera M.J."/>
            <person name="Haack F.S."/>
            <person name="Mas A."/>
            <person name="Daniel R."/>
            <person name="Streit W.R."/>
            <person name="Mateo E."/>
        </authorList>
    </citation>
    <scope>NUCLEOTIDE SEQUENCE [LARGE SCALE GENOMIC DNA]</scope>
    <source>
        <strain evidence="5">CECT 8546</strain>
    </source>
</reference>
<dbReference type="InterPro" id="IPR007803">
    <property type="entry name" value="Asp/Arg/Pro-Hydrxlase"/>
</dbReference>
<dbReference type="PATRIC" id="fig|33995.3.peg.3319"/>